<dbReference type="SUPFAM" id="SSF47676">
    <property type="entry name" value="Conserved domain common to transcription factors TFIIS, elongin A, CRSP70"/>
    <property type="match status" value="1"/>
</dbReference>
<feature type="region of interest" description="Disordered" evidence="2">
    <location>
        <begin position="1101"/>
        <end position="1121"/>
    </location>
</feature>
<dbReference type="Gene3D" id="1.20.930.10">
    <property type="entry name" value="Conserved domain common to transcription factors TFIIS, elongin A, CRSP70"/>
    <property type="match status" value="1"/>
</dbReference>
<dbReference type="EMBL" id="BNCQ01000001">
    <property type="protein sequence ID" value="GIL94119.1"/>
    <property type="molecule type" value="Genomic_DNA"/>
</dbReference>
<feature type="compositionally biased region" description="Low complexity" evidence="2">
    <location>
        <begin position="1485"/>
        <end position="1497"/>
    </location>
</feature>
<dbReference type="Proteomes" id="UP000722791">
    <property type="component" value="Unassembled WGS sequence"/>
</dbReference>
<name>A0A8J4FHF4_9CHLO</name>
<feature type="region of interest" description="Disordered" evidence="2">
    <location>
        <begin position="55"/>
        <end position="88"/>
    </location>
</feature>
<dbReference type="OrthoDB" id="553371at2759"/>
<feature type="compositionally biased region" description="Low complexity" evidence="2">
    <location>
        <begin position="183"/>
        <end position="196"/>
    </location>
</feature>
<feature type="region of interest" description="Disordered" evidence="2">
    <location>
        <begin position="1315"/>
        <end position="1344"/>
    </location>
</feature>
<comment type="caution">
    <text evidence="3">The sequence shown here is derived from an EMBL/GenBank/DDBJ whole genome shotgun (WGS) entry which is preliminary data.</text>
</comment>
<feature type="compositionally biased region" description="Low complexity" evidence="2">
    <location>
        <begin position="76"/>
        <end position="86"/>
    </location>
</feature>
<gene>
    <name evidence="3" type="ORF">Vretimale_289</name>
</gene>
<feature type="compositionally biased region" description="Basic residues" evidence="2">
    <location>
        <begin position="1230"/>
        <end position="1244"/>
    </location>
</feature>
<feature type="region of interest" description="Disordered" evidence="2">
    <location>
        <begin position="1428"/>
        <end position="1497"/>
    </location>
</feature>
<feature type="region of interest" description="Disordered" evidence="2">
    <location>
        <begin position="1141"/>
        <end position="1193"/>
    </location>
</feature>
<feature type="region of interest" description="Disordered" evidence="2">
    <location>
        <begin position="1030"/>
        <end position="1055"/>
    </location>
</feature>
<feature type="region of interest" description="Disordered" evidence="2">
    <location>
        <begin position="987"/>
        <end position="1012"/>
    </location>
</feature>
<feature type="compositionally biased region" description="Low complexity" evidence="2">
    <location>
        <begin position="783"/>
        <end position="795"/>
    </location>
</feature>
<proteinExistence type="predicted"/>
<evidence type="ECO:0000256" key="1">
    <source>
        <dbReference type="PROSITE-ProRule" id="PRU00649"/>
    </source>
</evidence>
<feature type="region of interest" description="Disordered" evidence="2">
    <location>
        <begin position="620"/>
        <end position="645"/>
    </location>
</feature>
<protein>
    <submittedName>
        <fullName evidence="3">Uncharacterized protein</fullName>
    </submittedName>
</protein>
<evidence type="ECO:0000256" key="2">
    <source>
        <dbReference type="SAM" id="MobiDB-lite"/>
    </source>
</evidence>
<dbReference type="GO" id="GO:0005634">
    <property type="term" value="C:nucleus"/>
    <property type="evidence" value="ECO:0007669"/>
    <property type="project" value="UniProtKB-SubCell"/>
</dbReference>
<feature type="compositionally biased region" description="Low complexity" evidence="2">
    <location>
        <begin position="321"/>
        <end position="332"/>
    </location>
</feature>
<evidence type="ECO:0000313" key="3">
    <source>
        <dbReference type="EMBL" id="GIL94119.1"/>
    </source>
</evidence>
<dbReference type="InterPro" id="IPR017923">
    <property type="entry name" value="TFIIS_N"/>
</dbReference>
<feature type="compositionally biased region" description="Basic residues" evidence="2">
    <location>
        <begin position="832"/>
        <end position="843"/>
    </location>
</feature>
<sequence>MLNLKGDLKASREPNMATAELGEDTCFRVPVLLHPHTEALASLLMPGLGNIREKDTNSAHQLWQQDSRAKDAASRPQQQQTPTLTPIHGNENDAALGMWVSPPALASLREQARHLQQHKHAKGCQQMMDISPGHFELPRGALQRQQQQLTPQNKRLLFDNNRSFTLVGASSTPVRQGSKELTADPATSMSAPMSSALPHQRERDGAVVVPIHLMASLLIKDSVTALSPEAQRRAGAGFGAGSDGYDGTDGCEATQAAAWQSPPCGEILPNGGAAVGAIPEMRGAKQGIHPIQTGAACGLGASGTWTRTADDDGQWQSSALQHVQQPKQQSRQPQERMQDACCPSGSQMPLHSETSEEGYELQQQQRHMPSPAGFQTGAAPSPRGSRWPDFPLGEPGEEKDGKEGDGAMLIDTRLTHRVAEGALLPTPERPRAPNAAGSWDALRGINFGAESPDTNGTGARAAQGLSDGVLGTLALLSPGLRDEGAVGSDVAMAEPLAGSGPGQGRVAEVGSDLWTTEQVKELKPGAGVAPVVQLPKGEDGFDADDEGDGAAGTREDRARAAFRLTGHSVRWRPLPGLEASPPWSPQRAPAAASQHPAAPSLHRHGFASFASLALALPPSTHPVSRNAGQPLLGQGATSSRPPLAHTVTPAASTQATAARGVATLASTATAGVRPVVLPEDWPGRYGAADAEANRESLEEVLKLKCSLRRAVQSQNAQAMVLVLSLLAALPFTPQMLADSQVAALVSPLQFNSNTEVANAARHLTAGWKGVLKAASMRSSLAAQTSTREQTQQQQQLGNHHELEWPQSRRPLRGSLRMISDHITAAGTDAFHHYSHHHQHHRRQQQQQRQMDVHIRDQAGQPHSQLNFPQQQQDCHSPHYRRAAAFGREELPAPHDLGLQSLSLVRCKSEMLTESLVTGATAVARSGSLPDAAAVAVPAPVAAAAVAVSDAAAARTNRGAAAGSTQAGQRPHRAGLQVRLQLAPLQSPQALQVSPGESPIETQGSDQVRHEGDGLQLPRRMPLVVAALGKNTPSESRTVPEADVCSSGEDRPDGARSCPSGCDLVRAGAASADVRGVRFGGSLGIGAFLDSMPSCSPLPTPTTRMVSAPGGGRGSDSAPHSRPLARSAVVAGDITTGQPPLHSAHGLSQAAGGAHVPPAVNISRPGRDASCPQEGVASPTSGMTQPTPPAPHCAISSPAVLPLAAAGVISGSRSAAMRPLPPPSAPGQPTGRKRKVERPASRRRSGNPCKRPASSAKMGQLGPGDPGSVYAGGLPRTALSNAVIGTGGDIASDDKRYHLPAGGLVAGVKTSARSSLLGLHPPSSKRQRYYSGLGNGASPASHGGGAAQVRRVSILLSSLDLGSPGNGVEGDGTETSGEMDATGAAAAAVAVRDLDADVDMGSQDDEAAMLTSDGDLLPVVEPCRGAEGCPSSVEGQELGPSESKGRGALEGGEASLPSIGLLSGSDMNVRNCTNGRHQAAGASDLGPAAPADGCAGGG</sequence>
<dbReference type="InterPro" id="IPR035441">
    <property type="entry name" value="TFIIS/LEDGF_dom_sf"/>
</dbReference>
<feature type="region of interest" description="Disordered" evidence="2">
    <location>
        <begin position="1212"/>
        <end position="1268"/>
    </location>
</feature>
<comment type="subcellular location">
    <subcellularLocation>
        <location evidence="1">Nucleus</location>
    </subcellularLocation>
</comment>
<feature type="region of interest" description="Disordered" evidence="2">
    <location>
        <begin position="780"/>
        <end position="809"/>
    </location>
</feature>
<keyword evidence="1" id="KW-0539">Nucleus</keyword>
<accession>A0A8J4FHF4</accession>
<reference evidence="3" key="1">
    <citation type="journal article" date="2021" name="Proc. Natl. Acad. Sci. U.S.A.">
        <title>Three genomes in the algal genus Volvox reveal the fate of a haploid sex-determining region after a transition to homothallism.</title>
        <authorList>
            <person name="Yamamoto K."/>
            <person name="Hamaji T."/>
            <person name="Kawai-Toyooka H."/>
            <person name="Matsuzaki R."/>
            <person name="Takahashi F."/>
            <person name="Nishimura Y."/>
            <person name="Kawachi M."/>
            <person name="Noguchi H."/>
            <person name="Minakuchi Y."/>
            <person name="Umen J.G."/>
            <person name="Toyoda A."/>
            <person name="Nozaki H."/>
        </authorList>
    </citation>
    <scope>NUCLEOTIDE SEQUENCE</scope>
    <source>
        <strain evidence="3">NIES-3785</strain>
    </source>
</reference>
<evidence type="ECO:0000313" key="4">
    <source>
        <dbReference type="Proteomes" id="UP000722791"/>
    </source>
</evidence>
<feature type="region of interest" description="Disordered" evidence="2">
    <location>
        <begin position="316"/>
        <end position="405"/>
    </location>
</feature>
<organism evidence="3 4">
    <name type="scientific">Volvox reticuliferus</name>
    <dbReference type="NCBI Taxonomy" id="1737510"/>
    <lineage>
        <taxon>Eukaryota</taxon>
        <taxon>Viridiplantae</taxon>
        <taxon>Chlorophyta</taxon>
        <taxon>core chlorophytes</taxon>
        <taxon>Chlorophyceae</taxon>
        <taxon>CS clade</taxon>
        <taxon>Chlamydomonadales</taxon>
        <taxon>Volvocaceae</taxon>
        <taxon>Volvox</taxon>
    </lineage>
</organism>
<feature type="region of interest" description="Disordered" evidence="2">
    <location>
        <begin position="832"/>
        <end position="853"/>
    </location>
</feature>
<feature type="compositionally biased region" description="Polar residues" evidence="2">
    <location>
        <begin position="1464"/>
        <end position="1475"/>
    </location>
</feature>
<dbReference type="PROSITE" id="PS51319">
    <property type="entry name" value="TFIIS_N"/>
    <property type="match status" value="1"/>
</dbReference>
<feature type="region of interest" description="Disordered" evidence="2">
    <location>
        <begin position="170"/>
        <end position="200"/>
    </location>
</feature>
<feature type="compositionally biased region" description="Basic and acidic residues" evidence="2">
    <location>
        <begin position="396"/>
        <end position="405"/>
    </location>
</feature>
<feature type="region of interest" description="Disordered" evidence="2">
    <location>
        <begin position="530"/>
        <end position="553"/>
    </location>
</feature>